<dbReference type="EMBL" id="MDYN01000037">
    <property type="protein sequence ID" value="OQD80290.1"/>
    <property type="molecule type" value="Genomic_DNA"/>
</dbReference>
<evidence type="ECO:0000313" key="5">
    <source>
        <dbReference type="Proteomes" id="UP000191672"/>
    </source>
</evidence>
<name>A0A1V6PTE0_9EURO</name>
<reference evidence="5" key="1">
    <citation type="journal article" date="2017" name="Nat. Microbiol.">
        <title>Global analysis of biosynthetic gene clusters reveals vast potential of secondary metabolite production in Penicillium species.</title>
        <authorList>
            <person name="Nielsen J.C."/>
            <person name="Grijseels S."/>
            <person name="Prigent S."/>
            <person name="Ji B."/>
            <person name="Dainat J."/>
            <person name="Nielsen K.F."/>
            <person name="Frisvad J.C."/>
            <person name="Workman M."/>
            <person name="Nielsen J."/>
        </authorList>
    </citation>
    <scope>NUCLEOTIDE SEQUENCE [LARGE SCALE GENOMIC DNA]</scope>
    <source>
        <strain evidence="5">IBT 31811</strain>
    </source>
</reference>
<dbReference type="Pfam" id="PF00106">
    <property type="entry name" value="adh_short"/>
    <property type="match status" value="1"/>
</dbReference>
<keyword evidence="2" id="KW-0560">Oxidoreductase</keyword>
<dbReference type="OrthoDB" id="5296at2759"/>
<proteinExistence type="inferred from homology"/>
<comment type="caution">
    <text evidence="4">The sequence shown here is derived from an EMBL/GenBank/DDBJ whole genome shotgun (WGS) entry which is preliminary data.</text>
</comment>
<dbReference type="PRINTS" id="PR00081">
    <property type="entry name" value="GDHRDH"/>
</dbReference>
<dbReference type="AlphaFoldDB" id="A0A1V6PTE0"/>
<evidence type="ECO:0000256" key="2">
    <source>
        <dbReference type="ARBA" id="ARBA00023002"/>
    </source>
</evidence>
<sequence>MSTYNLNGKFAVVTGAGSGIGHAVASMLLEAGSSVILADLKLRPEAASTVAKYPRPAVTPGASTAVFHKTDVADWAQLGALWEFALSTFGRIDIVANIAGIYESPFSSFWEPPGLSPKSADPINAAPGQYQIFAINQAAPIRLSQIAVDYWTQNPDVKGNLLCVASMAGYLHAIDTPLYMASKAAIISFVRCLGDLLDLFGIRVSAVCPGAVFTPMFEPEWNQKLTLDDVSLSAFECAAIILRVLQEPQWGGGSIVETQMVGTKAAPEIAVRDVPLTALYPTGSLARPNKNYIEHKRRFIAELRNSGMRT</sequence>
<evidence type="ECO:0000256" key="3">
    <source>
        <dbReference type="RuleBase" id="RU000363"/>
    </source>
</evidence>
<evidence type="ECO:0000256" key="1">
    <source>
        <dbReference type="ARBA" id="ARBA00006484"/>
    </source>
</evidence>
<keyword evidence="5" id="KW-1185">Reference proteome</keyword>
<dbReference type="SUPFAM" id="SSF51735">
    <property type="entry name" value="NAD(P)-binding Rossmann-fold domains"/>
    <property type="match status" value="1"/>
</dbReference>
<dbReference type="Proteomes" id="UP000191672">
    <property type="component" value="Unassembled WGS sequence"/>
</dbReference>
<evidence type="ECO:0000313" key="4">
    <source>
        <dbReference type="EMBL" id="OQD80290.1"/>
    </source>
</evidence>
<accession>A0A1V6PTE0</accession>
<organism evidence="4 5">
    <name type="scientific">Penicillium antarcticum</name>
    <dbReference type="NCBI Taxonomy" id="416450"/>
    <lineage>
        <taxon>Eukaryota</taxon>
        <taxon>Fungi</taxon>
        <taxon>Dikarya</taxon>
        <taxon>Ascomycota</taxon>
        <taxon>Pezizomycotina</taxon>
        <taxon>Eurotiomycetes</taxon>
        <taxon>Eurotiomycetidae</taxon>
        <taxon>Eurotiales</taxon>
        <taxon>Aspergillaceae</taxon>
        <taxon>Penicillium</taxon>
    </lineage>
</organism>
<dbReference type="GO" id="GO:0016616">
    <property type="term" value="F:oxidoreductase activity, acting on the CH-OH group of donors, NAD or NADP as acceptor"/>
    <property type="evidence" value="ECO:0007669"/>
    <property type="project" value="TreeGrafter"/>
</dbReference>
<dbReference type="GO" id="GO:0005737">
    <property type="term" value="C:cytoplasm"/>
    <property type="evidence" value="ECO:0007669"/>
    <property type="project" value="TreeGrafter"/>
</dbReference>
<gene>
    <name evidence="4" type="ORF">PENANT_c037G04727</name>
</gene>
<dbReference type="PRINTS" id="PR00080">
    <property type="entry name" value="SDRFAMILY"/>
</dbReference>
<comment type="similarity">
    <text evidence="1 3">Belongs to the short-chain dehydrogenases/reductases (SDR) family.</text>
</comment>
<dbReference type="PANTHER" id="PTHR44229">
    <property type="entry name" value="15-HYDROXYPROSTAGLANDIN DEHYDROGENASE [NAD(+)]"/>
    <property type="match status" value="1"/>
</dbReference>
<dbReference type="STRING" id="416450.A0A1V6PTE0"/>
<protein>
    <submittedName>
        <fullName evidence="4">Uncharacterized protein</fullName>
    </submittedName>
</protein>
<dbReference type="PANTHER" id="PTHR44229:SF4">
    <property type="entry name" value="15-HYDROXYPROSTAGLANDIN DEHYDROGENASE [NAD(+)]"/>
    <property type="match status" value="1"/>
</dbReference>
<dbReference type="Gene3D" id="3.40.50.720">
    <property type="entry name" value="NAD(P)-binding Rossmann-like Domain"/>
    <property type="match status" value="1"/>
</dbReference>
<dbReference type="InterPro" id="IPR036291">
    <property type="entry name" value="NAD(P)-bd_dom_sf"/>
</dbReference>
<dbReference type="InterPro" id="IPR002347">
    <property type="entry name" value="SDR_fam"/>
</dbReference>